<reference evidence="2 3" key="1">
    <citation type="submission" date="2023-03" db="EMBL/GenBank/DDBJ databases">
        <title>Bacillus Genome Sequencing.</title>
        <authorList>
            <person name="Dunlap C."/>
        </authorList>
    </citation>
    <scope>NUCLEOTIDE SEQUENCE [LARGE SCALE GENOMIC DNA]</scope>
    <source>
        <strain evidence="2 3">NRS-38</strain>
    </source>
</reference>
<gene>
    <name evidence="2" type="ORF">P9850_10490</name>
</gene>
<dbReference type="InterPro" id="IPR010982">
    <property type="entry name" value="Lambda_DNA-bd_dom_sf"/>
</dbReference>
<dbReference type="Proteomes" id="UP001339962">
    <property type="component" value="Unassembled WGS sequence"/>
</dbReference>
<dbReference type="CDD" id="cd00093">
    <property type="entry name" value="HTH_XRE"/>
    <property type="match status" value="1"/>
</dbReference>
<dbReference type="EMBL" id="JARTLI010000019">
    <property type="protein sequence ID" value="MED5052281.1"/>
    <property type="molecule type" value="Genomic_DNA"/>
</dbReference>
<dbReference type="InterPro" id="IPR001387">
    <property type="entry name" value="Cro/C1-type_HTH"/>
</dbReference>
<protein>
    <submittedName>
        <fullName evidence="2">Helix-turn-helix transcriptional regulator</fullName>
    </submittedName>
</protein>
<dbReference type="PROSITE" id="PS50943">
    <property type="entry name" value="HTH_CROC1"/>
    <property type="match status" value="1"/>
</dbReference>
<evidence type="ECO:0000313" key="3">
    <source>
        <dbReference type="Proteomes" id="UP001339962"/>
    </source>
</evidence>
<name>A0ABD5IY24_9BACL</name>
<dbReference type="RefSeq" id="WP_328218498.1">
    <property type="nucleotide sequence ID" value="NZ_JARTLI010000019.1"/>
</dbReference>
<dbReference type="SMART" id="SM00530">
    <property type="entry name" value="HTH_XRE"/>
    <property type="match status" value="1"/>
</dbReference>
<evidence type="ECO:0000259" key="1">
    <source>
        <dbReference type="PROSITE" id="PS50943"/>
    </source>
</evidence>
<feature type="domain" description="HTH cro/C1-type" evidence="1">
    <location>
        <begin position="7"/>
        <end position="61"/>
    </location>
</feature>
<evidence type="ECO:0000313" key="2">
    <source>
        <dbReference type="EMBL" id="MED5052281.1"/>
    </source>
</evidence>
<sequence length="76" mass="8619">MQFKCRLKIIFAERDIKQGDFAKKIGISQAALSAIVNNRSLPSFPVAYAICEELGLPINEIWIKKEPTQYELPPVK</sequence>
<organism evidence="2 3">
    <name type="scientific">Anoxybacteroides rupiense</name>
    <dbReference type="NCBI Taxonomy" id="311460"/>
    <lineage>
        <taxon>Bacteria</taxon>
        <taxon>Bacillati</taxon>
        <taxon>Bacillota</taxon>
        <taxon>Bacilli</taxon>
        <taxon>Bacillales</taxon>
        <taxon>Anoxybacillaceae</taxon>
        <taxon>Anoxybacteroides</taxon>
    </lineage>
</organism>
<dbReference type="AlphaFoldDB" id="A0ABD5IY24"/>
<dbReference type="Pfam" id="PF01381">
    <property type="entry name" value="HTH_3"/>
    <property type="match status" value="1"/>
</dbReference>
<proteinExistence type="predicted"/>
<accession>A0ABD5IY24</accession>
<dbReference type="SUPFAM" id="SSF47413">
    <property type="entry name" value="lambda repressor-like DNA-binding domains"/>
    <property type="match status" value="1"/>
</dbReference>
<comment type="caution">
    <text evidence="2">The sequence shown here is derived from an EMBL/GenBank/DDBJ whole genome shotgun (WGS) entry which is preliminary data.</text>
</comment>
<dbReference type="Gene3D" id="1.10.260.40">
    <property type="entry name" value="lambda repressor-like DNA-binding domains"/>
    <property type="match status" value="1"/>
</dbReference>